<dbReference type="GO" id="GO:0061630">
    <property type="term" value="F:ubiquitin protein ligase activity"/>
    <property type="evidence" value="ECO:0007669"/>
    <property type="project" value="UniProtKB-UniRule"/>
</dbReference>
<feature type="domain" description="UBR-type" evidence="12">
    <location>
        <begin position="93"/>
        <end position="164"/>
    </location>
</feature>
<evidence type="ECO:0000256" key="7">
    <source>
        <dbReference type="ARBA" id="ARBA00022833"/>
    </source>
</evidence>
<evidence type="ECO:0000256" key="1">
    <source>
        <dbReference type="ARBA" id="ARBA00000900"/>
    </source>
</evidence>
<feature type="compositionally biased region" description="Low complexity" evidence="11">
    <location>
        <begin position="1667"/>
        <end position="1678"/>
    </location>
</feature>
<keyword evidence="3 10" id="KW-0808">Transferase</keyword>
<reference evidence="13" key="1">
    <citation type="submission" date="2007-07" db="EMBL/GenBank/DDBJ databases">
        <title>PCAP assembly of the Caenorhabditis remanei genome.</title>
        <authorList>
            <consortium name="The Caenorhabditis remanei Sequencing Consortium"/>
            <person name="Wilson R.K."/>
        </authorList>
    </citation>
    <scope>NUCLEOTIDE SEQUENCE [LARGE SCALE GENOMIC DNA]</scope>
    <source>
        <strain evidence="13">PB4641</strain>
    </source>
</reference>
<evidence type="ECO:0000256" key="11">
    <source>
        <dbReference type="SAM" id="MobiDB-lite"/>
    </source>
</evidence>
<proteinExistence type="inferred from homology"/>
<dbReference type="GO" id="GO:0016567">
    <property type="term" value="P:protein ubiquitination"/>
    <property type="evidence" value="ECO:0007669"/>
    <property type="project" value="UniProtKB-UniRule"/>
</dbReference>
<feature type="compositionally biased region" description="Basic and acidic residues" evidence="11">
    <location>
        <begin position="1405"/>
        <end position="1414"/>
    </location>
</feature>
<feature type="region of interest" description="Disordered" evidence="11">
    <location>
        <begin position="1388"/>
        <end position="1424"/>
    </location>
</feature>
<feature type="region of interest" description="Disordered" evidence="11">
    <location>
        <begin position="1109"/>
        <end position="1128"/>
    </location>
</feature>
<evidence type="ECO:0000313" key="14">
    <source>
        <dbReference type="Proteomes" id="UP000008281"/>
    </source>
</evidence>
<dbReference type="EMBL" id="DS268443">
    <property type="protein sequence ID" value="EFP01377.1"/>
    <property type="molecule type" value="Genomic_DNA"/>
</dbReference>
<dbReference type="GO" id="GO:0005737">
    <property type="term" value="C:cytoplasm"/>
    <property type="evidence" value="ECO:0007669"/>
    <property type="project" value="TreeGrafter"/>
</dbReference>
<feature type="region of interest" description="Disordered" evidence="11">
    <location>
        <begin position="1482"/>
        <end position="1509"/>
    </location>
</feature>
<keyword evidence="14" id="KW-1185">Reference proteome</keyword>
<accession>E3MG96</accession>
<dbReference type="Pfam" id="PF02617">
    <property type="entry name" value="ClpS"/>
    <property type="match status" value="1"/>
</dbReference>
<dbReference type="InterPro" id="IPR039164">
    <property type="entry name" value="UBR1-like"/>
</dbReference>
<comment type="similarity">
    <text evidence="8 10">Belongs to the E3 ubiquitin-protein ligase UBR1-like family.</text>
</comment>
<dbReference type="Pfam" id="PF18995">
    <property type="entry name" value="PRT6_C"/>
    <property type="match status" value="1"/>
</dbReference>
<dbReference type="STRING" id="31234.E3MG96"/>
<dbReference type="SUPFAM" id="SSF54736">
    <property type="entry name" value="ClpS-like"/>
    <property type="match status" value="1"/>
</dbReference>
<dbReference type="EC" id="2.3.2.27" evidence="10"/>
<keyword evidence="5 10" id="KW-0863">Zinc-finger</keyword>
<feature type="compositionally biased region" description="Low complexity" evidence="11">
    <location>
        <begin position="1485"/>
        <end position="1504"/>
    </location>
</feature>
<keyword evidence="7 10" id="KW-0862">Zinc</keyword>
<feature type="compositionally biased region" description="Basic residues" evidence="11">
    <location>
        <begin position="1395"/>
        <end position="1404"/>
    </location>
</feature>
<dbReference type="InterPro" id="IPR014719">
    <property type="entry name" value="Ribosomal_bL12_C/ClpS-like"/>
</dbReference>
<comment type="catalytic activity">
    <reaction evidence="1 10">
        <text>S-ubiquitinyl-[E2 ubiquitin-conjugating enzyme]-L-cysteine + [acceptor protein]-L-lysine = [E2 ubiquitin-conjugating enzyme]-L-cysteine + N(6)-ubiquitinyl-[acceptor protein]-L-lysine.</text>
        <dbReference type="EC" id="2.3.2.27"/>
    </reaction>
</comment>
<dbReference type="InParanoid" id="E3MG96"/>
<dbReference type="PANTHER" id="PTHR21497">
    <property type="entry name" value="UBIQUITIN LIGASE E3 ALPHA-RELATED"/>
    <property type="match status" value="1"/>
</dbReference>
<gene>
    <name evidence="13" type="ORF">CRE_23977</name>
</gene>
<evidence type="ECO:0000256" key="10">
    <source>
        <dbReference type="RuleBase" id="RU366018"/>
    </source>
</evidence>
<dbReference type="FunCoup" id="E3MG96">
    <property type="interactions" value="2653"/>
</dbReference>
<dbReference type="SMART" id="SM00396">
    <property type="entry name" value="ZnF_UBR1"/>
    <property type="match status" value="1"/>
</dbReference>
<feature type="region of interest" description="Disordered" evidence="11">
    <location>
        <begin position="1659"/>
        <end position="1678"/>
    </location>
</feature>
<dbReference type="GO" id="GO:0000151">
    <property type="term" value="C:ubiquitin ligase complex"/>
    <property type="evidence" value="ECO:0007669"/>
    <property type="project" value="TreeGrafter"/>
</dbReference>
<evidence type="ECO:0000256" key="4">
    <source>
        <dbReference type="ARBA" id="ARBA00022723"/>
    </source>
</evidence>
<evidence type="ECO:0000313" key="13">
    <source>
        <dbReference type="EMBL" id="EFP01377.1"/>
    </source>
</evidence>
<dbReference type="Pfam" id="PF02207">
    <property type="entry name" value="zf-UBR"/>
    <property type="match status" value="1"/>
</dbReference>
<dbReference type="CDD" id="cd16482">
    <property type="entry name" value="RING-H2_UBR1-like"/>
    <property type="match status" value="1"/>
</dbReference>
<feature type="region of interest" description="Disordered" evidence="11">
    <location>
        <begin position="1164"/>
        <end position="1183"/>
    </location>
</feature>
<dbReference type="UniPathway" id="UPA00143"/>
<evidence type="ECO:0000256" key="8">
    <source>
        <dbReference type="ARBA" id="ARBA00046341"/>
    </source>
</evidence>
<feature type="region of interest" description="Disordered" evidence="11">
    <location>
        <begin position="402"/>
        <end position="426"/>
    </location>
</feature>
<dbReference type="Pfam" id="PF22960">
    <property type="entry name" value="WHD_UBR1"/>
    <property type="match status" value="1"/>
</dbReference>
<dbReference type="HOGENOM" id="CLU_001801_2_0_1"/>
<sequence>MIVDLVQSVRQGEWTQVRQLLLKHWLVQVPQVFEINGDMPWDNTGVNEKLLGSPGELLFSPIVSAFLLDVRNTKSSLEGMNEIAGVDPANKGKICGHVFKNGELTYTCLDCATDGTCVMCLPCFEVSIHKSHKYKMHSSTGSGYCDCGDVDAWLEGYACANHEKKDGEETFTLAPELKKRSEQLIEIILHFALSMITHKDDLQLPDFFEKLKTESSTDNQQCLTVLYNDETHTYESVINVLELYIHCTKDQAMLVATIVDREGRSAVKLGNKTDCTRTKEDVQKKSSRGQNVIRRSSTHHLPLSVKVMDTTLFALQSFSISLLTWLNTQMDVFPPLREIVGEVLLNSNFPLKKKYLQKVVVEDSNIDNADMNNEIDANEEAELFRLAIEGRMDVEDMIGVEDEDEQMEVDPDEEEEGSNSVTTTVEESTIESSSFTILENILLQDTQMWKAGRCILHQLLMRTVFMIYNQKVRFAKAFMKHYNEIYEDFIKDDHEMDVSVVGLSVQFMTVPSLARKLVAEDEAFSVISKAIRVQTDKYIKCKIIFNDHSEQKFIFSVNADEKVARFDFASRSFPADLRRSLQITRDMAYILNAVPSETDWTRELIDGFVSGFADFLVFVQRLQGMDEVKRQAVEHQVWESEWETAFNILLRLKDAITLAISWAETNEEVHNRVLLMCLELMNNMPPVYTKADDDSKEVTITINGESCKITHFDVLKSATSIHQPVVRIIAGLFTAQNHAMFLMRNDCGNEIQEQIKTILITNEDTNLYELSLRVLVLCAQSNASLWRRNGFSLVNQIHNYFSPLCRNEMFDRDILMMQVGAAMTPPLKFIIHLLQRFRLDKWATIEFEQDKATAAQIKPESEDLSKTMVTIAEEFFQCLILILCERYAHGVGKTNPIDGLKREVIHILCTGSHTFSHIQQKVSHDSNAKRISLHDAVNQVADFRKPLSTSAGQFHCKESSLPVYSPFFMHYSKSDQSAAEQSQARVRAKLDKNIRACAPPVLPDFLSFFEQIPMLLKSGILIHVFRLVIDRATRRSRFSSDRLFHKVLYLIGIALNEEEKCSSFGFTQKAEESVGLLALLEGLIGKPESSICPILLEVTVDKYRKLLKSKTGPSEPAPAADQKQPLHSAEELKAKRAARAAEMRQKAMAKMSNMQSKFMKKIEVEDTKDESQPSAEKSDGVVKNEDYENKQFFDEDVVKQIGHDFPVCIGRNKWQTEVVKPRTLTCILCQEDEVIAPQQGKPMVCAAFIQQSQLFTHKNKNGELMTSSSGTISTRDLLTAPATLQYGVDVSTCSHSMHYECYRSLSESNRSRDSLRARQVGQHAHKMVDTESGEYQCPLCKRLSNAAIPILPAYQLTNQIGFSTISGAAKENFESYITRVKRNLDMPLSSESVTKKGHSRKRSHSERSLLDLEKLSQTSKEPDATNMYSGVYSFSAAHSDASSTTQLSLSTANESQMVLNITPSPDDVDFYNELAALFVDPEPNTVTSPTTVSTPVSGSTPRSSDTVPNEVVKKPLSSQIQHALYTLIRPFPSLMKSRICSTSFEGFEDPIKDLGKNMIKYRRRGNELKINFIEKHLKGYVISTVTWQSTAHVARAISAYLHYDNKPLFGALNTRQRDCLSAMGRLCASLSHNMQYLLHAVSDMLRVLLCDPPKAKLAQTPGSPQFGTDGTSSPGSSTLPLPHSGTNFTFLVQLFNPAGPRKNVNLNILQVDILSLAISLMMTIGWTWHNGTQSMNSSTHQKSRLLTPDGSVDEAYVLRLALLAYYFQVFFEMFSLSFLITSLKIIATHQESDGDDFPMEDDEVRPDIDPAAVEIIVKLHSICHPEEPTLRRVDALWRKIEEGAQSLLRPIALLYHFITLVDPPEALKDPSINSSEALFRYLGLPQKIEEQVHGSLVESLFVMWSSAIPREFSLRQDLVVQPVRPNLLVELPERYSQLINQVATFKCPTIPIEESTSNVPTLCLVCGTILCSQAYCCQKIINKQSYGACRYHMSQCSGSVGMFLRVRDCSLVLMTTRKRGCFRPAPYVDEFGEVDQGFRRGNPLHLNSELYQKLKSLWLQQGITEEVVNYNEIDYRNVQYDWAHF</sequence>
<feature type="compositionally biased region" description="Acidic residues" evidence="11">
    <location>
        <begin position="402"/>
        <end position="417"/>
    </location>
</feature>
<evidence type="ECO:0000256" key="5">
    <source>
        <dbReference type="ARBA" id="ARBA00022771"/>
    </source>
</evidence>
<protein>
    <recommendedName>
        <fullName evidence="10">E3 ubiquitin-protein ligase</fullName>
        <ecNumber evidence="10">2.3.2.27</ecNumber>
    </recommendedName>
</protein>
<feature type="zinc finger region" description="UBR-type" evidence="9">
    <location>
        <begin position="93"/>
        <end position="164"/>
    </location>
</feature>
<evidence type="ECO:0000256" key="2">
    <source>
        <dbReference type="ARBA" id="ARBA00004906"/>
    </source>
</evidence>
<dbReference type="Proteomes" id="UP000008281">
    <property type="component" value="Unassembled WGS sequence"/>
</dbReference>
<evidence type="ECO:0000256" key="9">
    <source>
        <dbReference type="PROSITE-ProRule" id="PRU00508"/>
    </source>
</evidence>
<evidence type="ECO:0000256" key="6">
    <source>
        <dbReference type="ARBA" id="ARBA00022786"/>
    </source>
</evidence>
<dbReference type="FunFam" id="2.10.110.30:FF:000001">
    <property type="entry name" value="E3 ubiquitin-protein ligase UBR2 isoform 1"/>
    <property type="match status" value="1"/>
</dbReference>
<dbReference type="InterPro" id="IPR044046">
    <property type="entry name" value="E3_ligase_UBR-like_C"/>
</dbReference>
<dbReference type="Gene3D" id="3.30.1390.10">
    <property type="match status" value="1"/>
</dbReference>
<dbReference type="InterPro" id="IPR003126">
    <property type="entry name" value="Znf_UBR"/>
</dbReference>
<dbReference type="Gene3D" id="2.10.110.30">
    <property type="match status" value="1"/>
</dbReference>
<dbReference type="PROSITE" id="PS51157">
    <property type="entry name" value="ZF_UBR"/>
    <property type="match status" value="1"/>
</dbReference>
<dbReference type="OMA" id="GEASYMC"/>
<evidence type="ECO:0000256" key="3">
    <source>
        <dbReference type="ARBA" id="ARBA00022679"/>
    </source>
</evidence>
<keyword evidence="6 10" id="KW-0833">Ubl conjugation pathway</keyword>
<dbReference type="InterPro" id="IPR055194">
    <property type="entry name" value="UBR1-like_WH"/>
</dbReference>
<dbReference type="InterPro" id="IPR003769">
    <property type="entry name" value="ClpS_core"/>
</dbReference>
<dbReference type="FunFam" id="3.30.1390.10:FF:000010">
    <property type="entry name" value="E3 ubiquitin-protein ligase ubr-1"/>
    <property type="match status" value="1"/>
</dbReference>
<evidence type="ECO:0000259" key="12">
    <source>
        <dbReference type="PROSITE" id="PS51157"/>
    </source>
</evidence>
<comment type="function">
    <text evidence="10">Ubiquitin ligase protein which is a component of the N-end rule pathway. Recognizes and binds to proteins bearing specific N-terminal residues that are destabilizing according to the N-end rule, leading to their ubiquitination and subsequent degradation.</text>
</comment>
<organism evidence="14">
    <name type="scientific">Caenorhabditis remanei</name>
    <name type="common">Caenorhabditis vulgaris</name>
    <dbReference type="NCBI Taxonomy" id="31234"/>
    <lineage>
        <taxon>Eukaryota</taxon>
        <taxon>Metazoa</taxon>
        <taxon>Ecdysozoa</taxon>
        <taxon>Nematoda</taxon>
        <taxon>Chromadorea</taxon>
        <taxon>Rhabditida</taxon>
        <taxon>Rhabditina</taxon>
        <taxon>Rhabditomorpha</taxon>
        <taxon>Rhabditoidea</taxon>
        <taxon>Rhabditidae</taxon>
        <taxon>Peloderinae</taxon>
        <taxon>Caenorhabditis</taxon>
    </lineage>
</organism>
<dbReference type="CDD" id="cd19672">
    <property type="entry name" value="UBR-box_UBR1_like"/>
    <property type="match status" value="1"/>
</dbReference>
<dbReference type="eggNOG" id="KOG1140">
    <property type="taxonomic scope" value="Eukaryota"/>
</dbReference>
<name>E3MG96_CAERE</name>
<dbReference type="GO" id="GO:0071596">
    <property type="term" value="P:ubiquitin-dependent protein catabolic process via the N-end rule pathway"/>
    <property type="evidence" value="ECO:0007669"/>
    <property type="project" value="UniProtKB-UniRule"/>
</dbReference>
<dbReference type="PANTHER" id="PTHR21497:SF24">
    <property type="entry name" value="E3 UBIQUITIN-PROTEIN LIGASE UBR1"/>
    <property type="match status" value="1"/>
</dbReference>
<dbReference type="OrthoDB" id="26387at2759"/>
<keyword evidence="4 10" id="KW-0479">Metal-binding</keyword>
<comment type="pathway">
    <text evidence="2 10">Protein modification; protein ubiquitination.</text>
</comment>
<dbReference type="GO" id="GO:0008270">
    <property type="term" value="F:zinc ion binding"/>
    <property type="evidence" value="ECO:0007669"/>
    <property type="project" value="UniProtKB-UniRule"/>
</dbReference>